<dbReference type="RefSeq" id="WP_274044962.1">
    <property type="nucleotide sequence ID" value="NZ_JANCPR020000059.1"/>
</dbReference>
<evidence type="ECO:0000256" key="1">
    <source>
        <dbReference type="SAM" id="MobiDB-lite"/>
    </source>
</evidence>
<feature type="transmembrane region" description="Helical" evidence="2">
    <location>
        <begin position="145"/>
        <end position="169"/>
    </location>
</feature>
<organism evidence="4 5">
    <name type="scientific">Streptomyces iconiensis</name>
    <dbReference type="NCBI Taxonomy" id="1384038"/>
    <lineage>
        <taxon>Bacteria</taxon>
        <taxon>Bacillati</taxon>
        <taxon>Actinomycetota</taxon>
        <taxon>Actinomycetes</taxon>
        <taxon>Kitasatosporales</taxon>
        <taxon>Streptomycetaceae</taxon>
        <taxon>Streptomyces</taxon>
    </lineage>
</organism>
<dbReference type="Proteomes" id="UP001214441">
    <property type="component" value="Unassembled WGS sequence"/>
</dbReference>
<name>A0ABT7A830_9ACTN</name>
<gene>
    <name evidence="4" type="ORF">NMN56_037175</name>
</gene>
<accession>A0ABT7A830</accession>
<feature type="transmembrane region" description="Helical" evidence="2">
    <location>
        <begin position="74"/>
        <end position="95"/>
    </location>
</feature>
<evidence type="ECO:0000259" key="3">
    <source>
        <dbReference type="Pfam" id="PF13796"/>
    </source>
</evidence>
<keyword evidence="2" id="KW-0472">Membrane</keyword>
<feature type="region of interest" description="Disordered" evidence="1">
    <location>
        <begin position="1"/>
        <end position="21"/>
    </location>
</feature>
<protein>
    <submittedName>
        <fullName evidence="4">Sensor domain-containing protein</fullName>
    </submittedName>
</protein>
<evidence type="ECO:0000313" key="5">
    <source>
        <dbReference type="Proteomes" id="UP001214441"/>
    </source>
</evidence>
<dbReference type="EMBL" id="JANCPR020000059">
    <property type="protein sequence ID" value="MDJ1137491.1"/>
    <property type="molecule type" value="Genomic_DNA"/>
</dbReference>
<proteinExistence type="predicted"/>
<feature type="transmembrane region" description="Helical" evidence="2">
    <location>
        <begin position="47"/>
        <end position="68"/>
    </location>
</feature>
<dbReference type="Pfam" id="PF13796">
    <property type="entry name" value="Sensor"/>
    <property type="match status" value="1"/>
</dbReference>
<keyword evidence="5" id="KW-1185">Reference proteome</keyword>
<sequence length="231" mass="24234">MTTATAAMDTKVTGPVTQNPHPETYDAYGAHGSGVSVRRGTRFGRQVAYLLSGLPIGIAAFTLVLTGFCAGAPTLILLLGLPVLAGTLAVARYFARIEAAQIALATGRPLPPEAERPQRGGWGLLADAQGWRDLVHAIVAFPVRVVTFALTLVWTVGALGGLTYGLWAWTLPHGENDGWMELAFGWTGTGADIMGNAVVGLFFLLTVVPLVRGLTLTQAGLGRVMLRGGTL</sequence>
<dbReference type="InterPro" id="IPR025828">
    <property type="entry name" value="Put_sensor_dom"/>
</dbReference>
<feature type="domain" description="Putative sensor" evidence="3">
    <location>
        <begin position="49"/>
        <end position="226"/>
    </location>
</feature>
<comment type="caution">
    <text evidence="4">The sequence shown here is derived from an EMBL/GenBank/DDBJ whole genome shotgun (WGS) entry which is preliminary data.</text>
</comment>
<evidence type="ECO:0000313" key="4">
    <source>
        <dbReference type="EMBL" id="MDJ1137491.1"/>
    </source>
</evidence>
<keyword evidence="2" id="KW-0812">Transmembrane</keyword>
<evidence type="ECO:0000256" key="2">
    <source>
        <dbReference type="SAM" id="Phobius"/>
    </source>
</evidence>
<keyword evidence="2" id="KW-1133">Transmembrane helix</keyword>
<reference evidence="4 5" key="1">
    <citation type="submission" date="2023-05" db="EMBL/GenBank/DDBJ databases">
        <title>Streptantibioticus silvisoli sp. nov., acidotolerant actinomycetes 1 from pine litter.</title>
        <authorList>
            <person name="Swiecimska M."/>
            <person name="Golinska P."/>
            <person name="Sangal V."/>
            <person name="Wachnowicz B."/>
            <person name="Goodfellow M."/>
        </authorList>
    </citation>
    <scope>NUCLEOTIDE SEQUENCE [LARGE SCALE GENOMIC DNA]</scope>
    <source>
        <strain evidence="4 5">DSM 42109</strain>
    </source>
</reference>
<feature type="transmembrane region" description="Helical" evidence="2">
    <location>
        <begin position="189"/>
        <end position="211"/>
    </location>
</feature>